<keyword evidence="2" id="KW-0255">Endonuclease</keyword>
<sequence length="355" mass="41078">MHMRLFLFFSIRYMLESIFCPYCRNSHATSDDHIFSDFLGGSETILACARCNNRFGHDFEGRISKQLAPLFFMLEGCGLFFRKPITWKKGFTHETTGLSYDLGRDKKTNKVLARLSGTTLIESEPGTQSLHMPDLKTARRKFRELQAHNKRGLRFRVNREKAEISRYGLFILIDNDFSRLILKMCVAFSRKMNRDQAIIDDSVLLYLSDSERYHHAVSFDFNHYSLLDATVPALAHSIYIETCPQHGQAYALVRLFGTFQFFTILHNNYQGLQFAGIGVLNPIDFSEKFQLIEPILHLAEIPQYVLPFLAGYHTRNMYRRLDSKILQTFGKNEYTFAPDEMSMILSQIRISVGLS</sequence>
<dbReference type="Pfam" id="PF14279">
    <property type="entry name" value="HNH_5"/>
    <property type="match status" value="1"/>
</dbReference>
<dbReference type="AlphaFoldDB" id="A0A1H8U8R1"/>
<protein>
    <submittedName>
        <fullName evidence="2">HNH endonuclease</fullName>
    </submittedName>
</protein>
<evidence type="ECO:0000313" key="3">
    <source>
        <dbReference type="Proteomes" id="UP000198814"/>
    </source>
</evidence>
<evidence type="ECO:0000313" key="2">
    <source>
        <dbReference type="EMBL" id="SEO99233.1"/>
    </source>
</evidence>
<feature type="domain" description="HNH endonuclease 5" evidence="1">
    <location>
        <begin position="20"/>
        <end position="67"/>
    </location>
</feature>
<reference evidence="3" key="1">
    <citation type="submission" date="2016-10" db="EMBL/GenBank/DDBJ databases">
        <authorList>
            <person name="Varghese N."/>
            <person name="Submissions S."/>
        </authorList>
    </citation>
    <scope>NUCLEOTIDE SEQUENCE [LARGE SCALE GENOMIC DNA]</scope>
    <source>
        <strain evidence="3">Nm76</strain>
    </source>
</reference>
<keyword evidence="3" id="KW-1185">Reference proteome</keyword>
<keyword evidence="2" id="KW-0540">Nuclease</keyword>
<keyword evidence="2" id="KW-0378">Hydrolase</keyword>
<gene>
    <name evidence="2" type="ORF">SAMN05216333_13127</name>
</gene>
<dbReference type="STRING" id="42354.SAMN05216333_13127"/>
<proteinExistence type="predicted"/>
<dbReference type="EMBL" id="FODO01000031">
    <property type="protein sequence ID" value="SEO99233.1"/>
    <property type="molecule type" value="Genomic_DNA"/>
</dbReference>
<dbReference type="OrthoDB" id="674231at2"/>
<evidence type="ECO:0000259" key="1">
    <source>
        <dbReference type="Pfam" id="PF14279"/>
    </source>
</evidence>
<dbReference type="InterPro" id="IPR029471">
    <property type="entry name" value="HNH_5"/>
</dbReference>
<dbReference type="Proteomes" id="UP000198814">
    <property type="component" value="Unassembled WGS sequence"/>
</dbReference>
<organism evidence="2 3">
    <name type="scientific">Nitrosomonas oligotropha</name>
    <dbReference type="NCBI Taxonomy" id="42354"/>
    <lineage>
        <taxon>Bacteria</taxon>
        <taxon>Pseudomonadati</taxon>
        <taxon>Pseudomonadota</taxon>
        <taxon>Betaproteobacteria</taxon>
        <taxon>Nitrosomonadales</taxon>
        <taxon>Nitrosomonadaceae</taxon>
        <taxon>Nitrosomonas</taxon>
    </lineage>
</organism>
<accession>A0A1H8U8R1</accession>
<name>A0A1H8U8R1_9PROT</name>
<dbReference type="GO" id="GO:0004519">
    <property type="term" value="F:endonuclease activity"/>
    <property type="evidence" value="ECO:0007669"/>
    <property type="project" value="UniProtKB-KW"/>
</dbReference>